<feature type="domain" description="Aminotransferase class V" evidence="1">
    <location>
        <begin position="33"/>
        <end position="389"/>
    </location>
</feature>
<dbReference type="EMBL" id="JAJAQC010000025">
    <property type="protein sequence ID" value="MDA0565651.1"/>
    <property type="molecule type" value="Genomic_DNA"/>
</dbReference>
<dbReference type="RefSeq" id="WP_270072927.1">
    <property type="nucleotide sequence ID" value="NZ_JAJAQC010000025.1"/>
</dbReference>
<reference evidence="2" key="1">
    <citation type="submission" date="2021-10" db="EMBL/GenBank/DDBJ databases">
        <title>Streptomonospora sp. nov., isolated from mangrove soil.</title>
        <authorList>
            <person name="Chen X."/>
            <person name="Ge X."/>
            <person name="Liu W."/>
        </authorList>
    </citation>
    <scope>NUCLEOTIDE SEQUENCE</scope>
    <source>
        <strain evidence="2">S1-112</strain>
    </source>
</reference>
<dbReference type="PANTHER" id="PTHR43586">
    <property type="entry name" value="CYSTEINE DESULFURASE"/>
    <property type="match status" value="1"/>
</dbReference>
<sequence>MRADDLLPRPLADYLAAPLTAQFPGRRAGQARFDGPAGTLVHAAVADAVAGYLAGPMVSNDGGAYPAGRHSDALADWARAAVRRLLGAPGGHVVFGPNMTTLTALFVRAAGEHVRPGDEIVCTELDHEANVAPWRAMARRRGATVRTARLVEGTLPADAVAEVLTGRTRWVAVSAASNALGSAPDVAAICAAAHRVGARVYVDAVQAVPHRPVDAAAWGADAVVASAYKFYGPHAGVLWIGDEAAEPLRLAEQPAPAGDDLPGRLELGTLAFEQLLGTAVAAEVLLGWDRAAVAEREAALAGELAQVLETAPGVRRVSPAGGDRVPVEVFYLPGVPAAEAAEAFAARGVSLTHGRFYAPGPMAAAAPGLPAALRAGVAGYTTGEDVAAFAGALKEVAADAG</sequence>
<evidence type="ECO:0000313" key="3">
    <source>
        <dbReference type="Proteomes" id="UP001140076"/>
    </source>
</evidence>
<dbReference type="InterPro" id="IPR015424">
    <property type="entry name" value="PyrdxlP-dep_Trfase"/>
</dbReference>
<accession>A0A9X3NP47</accession>
<name>A0A9X3NP47_9ACTN</name>
<dbReference type="InterPro" id="IPR015421">
    <property type="entry name" value="PyrdxlP-dep_Trfase_major"/>
</dbReference>
<dbReference type="AlphaFoldDB" id="A0A9X3NP47"/>
<dbReference type="PANTHER" id="PTHR43586:SF21">
    <property type="entry name" value="PYRIDOXAL PHOSPHATE (PLP)-DEPENDENT ASPARTATE AMINOTRANSFERASE SUPERFAMILY"/>
    <property type="match status" value="1"/>
</dbReference>
<organism evidence="2 3">
    <name type="scientific">Streptomonospora mangrovi</name>
    <dbReference type="NCBI Taxonomy" id="2883123"/>
    <lineage>
        <taxon>Bacteria</taxon>
        <taxon>Bacillati</taxon>
        <taxon>Actinomycetota</taxon>
        <taxon>Actinomycetes</taxon>
        <taxon>Streptosporangiales</taxon>
        <taxon>Nocardiopsidaceae</taxon>
        <taxon>Streptomonospora</taxon>
    </lineage>
</organism>
<comment type="caution">
    <text evidence="2">The sequence shown here is derived from an EMBL/GenBank/DDBJ whole genome shotgun (WGS) entry which is preliminary data.</text>
</comment>
<dbReference type="Gene3D" id="3.90.1150.10">
    <property type="entry name" value="Aspartate Aminotransferase, domain 1"/>
    <property type="match status" value="1"/>
</dbReference>
<gene>
    <name evidence="2" type="ORF">LG943_15190</name>
</gene>
<dbReference type="GO" id="GO:0008483">
    <property type="term" value="F:transaminase activity"/>
    <property type="evidence" value="ECO:0007669"/>
    <property type="project" value="UniProtKB-KW"/>
</dbReference>
<proteinExistence type="predicted"/>
<keyword evidence="3" id="KW-1185">Reference proteome</keyword>
<evidence type="ECO:0000259" key="1">
    <source>
        <dbReference type="Pfam" id="PF00266"/>
    </source>
</evidence>
<dbReference type="Gene3D" id="3.40.640.10">
    <property type="entry name" value="Type I PLP-dependent aspartate aminotransferase-like (Major domain)"/>
    <property type="match status" value="1"/>
</dbReference>
<evidence type="ECO:0000313" key="2">
    <source>
        <dbReference type="EMBL" id="MDA0565651.1"/>
    </source>
</evidence>
<keyword evidence="2" id="KW-0032">Aminotransferase</keyword>
<dbReference type="Pfam" id="PF00266">
    <property type="entry name" value="Aminotran_5"/>
    <property type="match status" value="1"/>
</dbReference>
<dbReference type="InterPro" id="IPR000192">
    <property type="entry name" value="Aminotrans_V_dom"/>
</dbReference>
<dbReference type="SUPFAM" id="SSF53383">
    <property type="entry name" value="PLP-dependent transferases"/>
    <property type="match status" value="1"/>
</dbReference>
<protein>
    <submittedName>
        <fullName evidence="2">Aminotransferase class V-fold PLP-dependent enzyme</fullName>
    </submittedName>
</protein>
<dbReference type="Proteomes" id="UP001140076">
    <property type="component" value="Unassembled WGS sequence"/>
</dbReference>
<dbReference type="InterPro" id="IPR015422">
    <property type="entry name" value="PyrdxlP-dep_Trfase_small"/>
</dbReference>
<keyword evidence="2" id="KW-0808">Transferase</keyword>